<feature type="signal peptide" evidence="1">
    <location>
        <begin position="1"/>
        <end position="22"/>
    </location>
</feature>
<keyword evidence="3" id="KW-1185">Reference proteome</keyword>
<comment type="caution">
    <text evidence="2">The sequence shown here is derived from an EMBL/GenBank/DDBJ whole genome shotgun (WGS) entry which is preliminary data.</text>
</comment>
<dbReference type="PROSITE" id="PS51257">
    <property type="entry name" value="PROKAR_LIPOPROTEIN"/>
    <property type="match status" value="1"/>
</dbReference>
<evidence type="ECO:0008006" key="4">
    <source>
        <dbReference type="Google" id="ProtNLM"/>
    </source>
</evidence>
<proteinExistence type="predicted"/>
<sequence>MRITRLVLLAVLLVAGCGQSVAGSPVPNSEAAKKSAERLYNQGISAISGYFTNVNNFRGSLFFYAAVNDRKSGSDIDVAMRGAPGEQYSLMTKHRSKTPPGYDYDVYSPAGSALDYVRLGKAYTSIAPTPWVSLPTISDGYVCAISGLQTLCKLVDALRAVDKAPPPGRITTASRLPDGRTEVRTEITLKAFIDNRVIGMPADVAGLIEPEMMSKLVPLKIMLSSDGALQGVEVKGAVQGTKSRVELEVGYEARGTAVPADFPPQPQAGDVTALPDETARSDFWKRMAAAQK</sequence>
<name>A0ABS8ZEA1_9PSEU</name>
<protein>
    <recommendedName>
        <fullName evidence="4">Lipoprotein</fullName>
    </recommendedName>
</protein>
<accession>A0ABS8ZEA1</accession>
<dbReference type="Proteomes" id="UP001521150">
    <property type="component" value="Unassembled WGS sequence"/>
</dbReference>
<gene>
    <name evidence="2" type="ORF">LWC34_23560</name>
</gene>
<evidence type="ECO:0000313" key="3">
    <source>
        <dbReference type="Proteomes" id="UP001521150"/>
    </source>
</evidence>
<keyword evidence="1" id="KW-0732">Signal</keyword>
<dbReference type="EMBL" id="JAJVCN010000002">
    <property type="protein sequence ID" value="MCE7005782.1"/>
    <property type="molecule type" value="Genomic_DNA"/>
</dbReference>
<reference evidence="2 3" key="1">
    <citation type="submission" date="2021-12" db="EMBL/GenBank/DDBJ databases">
        <title>Genome sequence of Kibdelosporangium philippinense ATCC 49844.</title>
        <authorList>
            <person name="Fedorov E.A."/>
            <person name="Omeragic M."/>
            <person name="Shalygina K.F."/>
            <person name="Maclea K.S."/>
        </authorList>
    </citation>
    <scope>NUCLEOTIDE SEQUENCE [LARGE SCALE GENOMIC DNA]</scope>
    <source>
        <strain evidence="2 3">ATCC 49844</strain>
    </source>
</reference>
<evidence type="ECO:0000313" key="2">
    <source>
        <dbReference type="EMBL" id="MCE7005782.1"/>
    </source>
</evidence>
<organism evidence="2 3">
    <name type="scientific">Kibdelosporangium philippinense</name>
    <dbReference type="NCBI Taxonomy" id="211113"/>
    <lineage>
        <taxon>Bacteria</taxon>
        <taxon>Bacillati</taxon>
        <taxon>Actinomycetota</taxon>
        <taxon>Actinomycetes</taxon>
        <taxon>Pseudonocardiales</taxon>
        <taxon>Pseudonocardiaceae</taxon>
        <taxon>Kibdelosporangium</taxon>
    </lineage>
</organism>
<feature type="chain" id="PRO_5045601398" description="Lipoprotein" evidence="1">
    <location>
        <begin position="23"/>
        <end position="292"/>
    </location>
</feature>
<dbReference type="RefSeq" id="WP_233727318.1">
    <property type="nucleotide sequence ID" value="NZ_JAJVCN010000002.1"/>
</dbReference>
<evidence type="ECO:0000256" key="1">
    <source>
        <dbReference type="SAM" id="SignalP"/>
    </source>
</evidence>